<evidence type="ECO:0000256" key="6">
    <source>
        <dbReference type="ARBA" id="ARBA00023136"/>
    </source>
</evidence>
<dbReference type="RefSeq" id="WP_027498030.1">
    <property type="nucleotide sequence ID" value="NZ_CAKKLU010000023.1"/>
</dbReference>
<dbReference type="AlphaFoldDB" id="A0A143QEN6"/>
<protein>
    <recommendedName>
        <fullName evidence="7">UPF0056 membrane protein</fullName>
    </recommendedName>
</protein>
<accession>A0A260U812</accession>
<evidence type="ECO:0000313" key="8">
    <source>
        <dbReference type="EMBL" id="AMY21520.1"/>
    </source>
</evidence>
<feature type="transmembrane region" description="Helical" evidence="7">
    <location>
        <begin position="138"/>
        <end position="161"/>
    </location>
</feature>
<keyword evidence="5 7" id="KW-1133">Transmembrane helix</keyword>
<dbReference type="Proteomes" id="UP000076038">
    <property type="component" value="Chromosome"/>
</dbReference>
<evidence type="ECO:0000256" key="2">
    <source>
        <dbReference type="ARBA" id="ARBA00009784"/>
    </source>
</evidence>
<name>A0A143QEN6_RHOFA</name>
<proteinExistence type="inferred from homology"/>
<dbReference type="OrthoDB" id="21094at2"/>
<evidence type="ECO:0000256" key="1">
    <source>
        <dbReference type="ARBA" id="ARBA00004651"/>
    </source>
</evidence>
<evidence type="ECO:0000313" key="9">
    <source>
        <dbReference type="Proteomes" id="UP000076038"/>
    </source>
</evidence>
<keyword evidence="9" id="KW-1185">Reference proteome</keyword>
<evidence type="ECO:0000256" key="4">
    <source>
        <dbReference type="ARBA" id="ARBA00022692"/>
    </source>
</evidence>
<gene>
    <name evidence="8" type="ORF">A3Q41_00195</name>
</gene>
<evidence type="ECO:0000256" key="3">
    <source>
        <dbReference type="ARBA" id="ARBA00022475"/>
    </source>
</evidence>
<evidence type="ECO:0000256" key="5">
    <source>
        <dbReference type="ARBA" id="ARBA00022989"/>
    </source>
</evidence>
<dbReference type="GO" id="GO:0005886">
    <property type="term" value="C:plasma membrane"/>
    <property type="evidence" value="ECO:0007669"/>
    <property type="project" value="UniProtKB-SubCell"/>
</dbReference>
<feature type="transmembrane region" description="Helical" evidence="7">
    <location>
        <begin position="173"/>
        <end position="194"/>
    </location>
</feature>
<keyword evidence="6 7" id="KW-0472">Membrane</keyword>
<dbReference type="KEGG" id="rhs:A3Q41_00195"/>
<keyword evidence="3" id="KW-1003">Cell membrane</keyword>
<sequence length="204" mass="20729">MNFDVTLYLTVLITLFVIMDPPGAIPVFLSLVGRKSKEVRNKAAWQAPAVSLTVISVFAIGGQAILSYLHIGIPALQGAGGLLLLLIALSLLTGKGAGGDAAAEDVNVALVPLGTPLMAGPGAIAAVIVYVSQADGNASSLLAIALGIITIHVLFFVILRFSTVLIRLLGEGGISLLARIAGLLLAAIAVQLIADSVRGFVAGA</sequence>
<dbReference type="PANTHER" id="PTHR33508:SF1">
    <property type="entry name" value="UPF0056 MEMBRANE PROTEIN YHCE"/>
    <property type="match status" value="1"/>
</dbReference>
<reference evidence="8 9" key="1">
    <citation type="journal article" date="2016" name="Genome Announc.">
        <title>Complete Genome and Plasmid Sequences for Rhodococcus fascians D188 and Draft Sequences for Rhodococcus Isolates PBTS 1 and PBTS 2.</title>
        <authorList>
            <person name="Stamler R.A."/>
            <person name="Vereecke D."/>
            <person name="Zhang Y."/>
            <person name="Schilkey F."/>
            <person name="Devitt N."/>
            <person name="Randall J.J."/>
        </authorList>
    </citation>
    <scope>NUCLEOTIDE SEQUENCE [LARGE SCALE GENOMIC DNA]</scope>
    <source>
        <strain evidence="8 9">PBTS2</strain>
    </source>
</reference>
<dbReference type="PATRIC" id="fig|1653479.3.peg.194"/>
<accession>A0A143QEN6</accession>
<dbReference type="Pfam" id="PF01914">
    <property type="entry name" value="MarC"/>
    <property type="match status" value="1"/>
</dbReference>
<dbReference type="NCBIfam" id="TIGR00427">
    <property type="entry name" value="NAAT family transporter"/>
    <property type="match status" value="1"/>
</dbReference>
<evidence type="ECO:0000256" key="7">
    <source>
        <dbReference type="RuleBase" id="RU362048"/>
    </source>
</evidence>
<dbReference type="InterPro" id="IPR002771">
    <property type="entry name" value="Multi_antbiot-R_MarC"/>
</dbReference>
<comment type="similarity">
    <text evidence="2 7">Belongs to the UPF0056 (MarC) family.</text>
</comment>
<organism evidence="8 9">
    <name type="scientific">Rhodococcoides fascians</name>
    <name type="common">Rhodococcus fascians</name>
    <dbReference type="NCBI Taxonomy" id="1828"/>
    <lineage>
        <taxon>Bacteria</taxon>
        <taxon>Bacillati</taxon>
        <taxon>Actinomycetota</taxon>
        <taxon>Actinomycetes</taxon>
        <taxon>Mycobacteriales</taxon>
        <taxon>Nocardiaceae</taxon>
        <taxon>Rhodococcoides</taxon>
    </lineage>
</organism>
<feature type="transmembrane region" description="Helical" evidence="7">
    <location>
        <begin position="106"/>
        <end position="132"/>
    </location>
</feature>
<dbReference type="EMBL" id="CP015220">
    <property type="protein sequence ID" value="AMY21520.1"/>
    <property type="molecule type" value="Genomic_DNA"/>
</dbReference>
<feature type="transmembrane region" description="Helical" evidence="7">
    <location>
        <begin position="44"/>
        <end position="69"/>
    </location>
</feature>
<feature type="transmembrane region" description="Helical" evidence="7">
    <location>
        <begin position="75"/>
        <end position="94"/>
    </location>
</feature>
<reference evidence="9" key="2">
    <citation type="submission" date="2016-04" db="EMBL/GenBank/DDBJ databases">
        <title>Complete Genome and Plasmid Sequences for Rhodococcus fascians D188 and Draft Sequences for Rhodococcus spp. Isolates PBTS 1 and PBTS 2.</title>
        <authorList>
            <person name="Stamer R."/>
            <person name="Vereecke D."/>
            <person name="Zhang Y."/>
            <person name="Schilkey F."/>
            <person name="Devitt N."/>
            <person name="Randall J."/>
        </authorList>
    </citation>
    <scope>NUCLEOTIDE SEQUENCE [LARGE SCALE GENOMIC DNA]</scope>
    <source>
        <strain evidence="9">PBTS2</strain>
    </source>
</reference>
<dbReference type="PANTHER" id="PTHR33508">
    <property type="entry name" value="UPF0056 MEMBRANE PROTEIN YHCE"/>
    <property type="match status" value="1"/>
</dbReference>
<comment type="subcellular location">
    <subcellularLocation>
        <location evidence="1 7">Cell membrane</location>
        <topology evidence="1 7">Multi-pass membrane protein</topology>
    </subcellularLocation>
</comment>
<feature type="transmembrane region" description="Helical" evidence="7">
    <location>
        <begin position="6"/>
        <end position="32"/>
    </location>
</feature>
<keyword evidence="4 7" id="KW-0812">Transmembrane</keyword>